<dbReference type="EMBL" id="CP084166">
    <property type="protein sequence ID" value="UJG41080.1"/>
    <property type="molecule type" value="Genomic_DNA"/>
</dbReference>
<proteinExistence type="predicted"/>
<accession>A0A9Y1FL95</accession>
<dbReference type="Proteomes" id="UP001201020">
    <property type="component" value="Chromosome"/>
</dbReference>
<reference evidence="1" key="1">
    <citation type="journal article" date="2022" name="Nat. Microbiol.">
        <title>Unique mobile elements and scalable gene flow at the prokaryote-eukaryote boundary revealed by circularized Asgard archaea genomes.</title>
        <authorList>
            <person name="Wu F."/>
            <person name="Speth D.R."/>
            <person name="Philosof A."/>
            <person name="Cremiere A."/>
            <person name="Narayanan A."/>
            <person name="Barco R.A."/>
            <person name="Connon S.A."/>
            <person name="Amend J.P."/>
            <person name="Antoshechkin I.A."/>
            <person name="Orphan V.J."/>
        </authorList>
    </citation>
    <scope>NUCLEOTIDE SEQUENCE</scope>
    <source>
        <strain evidence="1">PM71</strain>
    </source>
</reference>
<organism evidence="1">
    <name type="scientific">Candidatus Heimdallarchaeum aukensis</name>
    <dbReference type="NCBI Taxonomy" id="2876573"/>
    <lineage>
        <taxon>Archaea</taxon>
        <taxon>Promethearchaeati</taxon>
        <taxon>Candidatus Heimdallarchaeota</taxon>
        <taxon>Candidatus Heimdallarchaeia (ex Rinke et al. 2021) (nom. nud.)</taxon>
        <taxon>Candidatus Heimdallarchaeales</taxon>
        <taxon>Candidatus Heimdallarchaeaceae</taxon>
        <taxon>Candidatus Heimdallarchaeum</taxon>
    </lineage>
</organism>
<protein>
    <submittedName>
        <fullName evidence="1">Uncharacterized protein</fullName>
    </submittedName>
</protein>
<evidence type="ECO:0000313" key="1">
    <source>
        <dbReference type="EMBL" id="UJG41080.1"/>
    </source>
</evidence>
<gene>
    <name evidence="1" type="ORF">K9W45_01140</name>
</gene>
<name>A0A9Y1FL95_9ARCH</name>
<dbReference type="AlphaFoldDB" id="A0A9Y1FL95"/>
<sequence length="323" mass="37414">MTKSTVTKNGNKDSKILPITLKLSVISFNRVSIPSHLSFIETGDTIIGTIEHELLPSPQYLNKQLSSNRTITLGFLKKQFPGKKLPENITITIREVIKKKESLPTVNVFGYIRNQDKLIYFDKSEFSSSSLKKLKDKAKNSVEILYTKKDNMPFTILQGDYFKDLDLWVVPIIFYLQGDFGLVPSCLLLLFDKVNFTKFSSIQDKANLLIERYVTWLSFEEDLNEETIKLFALQLTHIIETNTLPAFYGLQEILTMEDELKKRILIICIKNRKKNGITLEELFEHLESYSEEVVKNKVEQLEKENLLLLLDKKTESYDISWLL</sequence>